<dbReference type="GO" id="GO:0006935">
    <property type="term" value="P:chemotaxis"/>
    <property type="evidence" value="ECO:0007669"/>
    <property type="project" value="UniProtKB-KW"/>
</dbReference>
<evidence type="ECO:0000313" key="7">
    <source>
        <dbReference type="EMBL" id="NFV79201.1"/>
    </source>
</evidence>
<dbReference type="EMBL" id="JAAIYP010000022">
    <property type="protein sequence ID" value="NFV79201.1"/>
    <property type="molecule type" value="Genomic_DNA"/>
</dbReference>
<protein>
    <submittedName>
        <fullName evidence="7">Methyl-accepting chemotaxis protein</fullName>
    </submittedName>
</protein>
<dbReference type="PANTHER" id="PTHR43531">
    <property type="entry name" value="PROTEIN ICFG"/>
    <property type="match status" value="1"/>
</dbReference>
<feature type="non-terminal residue" evidence="7">
    <location>
        <position position="416"/>
    </location>
</feature>
<keyword evidence="8" id="KW-1185">Reference proteome</keyword>
<dbReference type="Gene3D" id="6.10.340.10">
    <property type="match status" value="1"/>
</dbReference>
<dbReference type="GO" id="GO:0005886">
    <property type="term" value="C:plasma membrane"/>
    <property type="evidence" value="ECO:0007669"/>
    <property type="project" value="TreeGrafter"/>
</dbReference>
<dbReference type="Pfam" id="PF12729">
    <property type="entry name" value="4HB_MCP_1"/>
    <property type="match status" value="1"/>
</dbReference>
<dbReference type="InterPro" id="IPR051310">
    <property type="entry name" value="MCP_chemotaxis"/>
</dbReference>
<evidence type="ECO:0000256" key="1">
    <source>
        <dbReference type="ARBA" id="ARBA00022500"/>
    </source>
</evidence>
<dbReference type="GO" id="GO:0004888">
    <property type="term" value="F:transmembrane signaling receptor activity"/>
    <property type="evidence" value="ECO:0007669"/>
    <property type="project" value="TreeGrafter"/>
</dbReference>
<evidence type="ECO:0000313" key="8">
    <source>
        <dbReference type="Proteomes" id="UP000480684"/>
    </source>
</evidence>
<keyword evidence="4" id="KW-1133">Transmembrane helix</keyword>
<dbReference type="AlphaFoldDB" id="A0A7C9QSR9"/>
<keyword evidence="4" id="KW-0472">Membrane</keyword>
<evidence type="ECO:0000256" key="3">
    <source>
        <dbReference type="SAM" id="MobiDB-lite"/>
    </source>
</evidence>
<feature type="chain" id="PRO_5028969411" evidence="5">
    <location>
        <begin position="24"/>
        <end position="416"/>
    </location>
</feature>
<evidence type="ECO:0000256" key="2">
    <source>
        <dbReference type="ARBA" id="ARBA00029447"/>
    </source>
</evidence>
<dbReference type="Proteomes" id="UP000480684">
    <property type="component" value="Unassembled WGS sequence"/>
</dbReference>
<accession>A0A7C9QSR9</accession>
<evidence type="ECO:0000256" key="5">
    <source>
        <dbReference type="SAM" id="SignalP"/>
    </source>
</evidence>
<dbReference type="RefSeq" id="WP_163675155.1">
    <property type="nucleotide sequence ID" value="NZ_JAAIYP010000022.1"/>
</dbReference>
<keyword evidence="4" id="KW-0812">Transmembrane</keyword>
<comment type="similarity">
    <text evidence="2">Belongs to the methyl-accepting chemotaxis (MCP) protein family.</text>
</comment>
<keyword evidence="1" id="KW-0145">Chemotaxis</keyword>
<sequence length="416" mass="45958">MRMSVKLKLALSFGLILVLSAVAAFIGVNSLNQLDQTAQDLVSGPAKRQSIVQDMNTTFVAVVKAEKNMILSTTDESIDHYDKEILLLRDQVRSLRTEYRTLASEEGRRRLDAFGGEWDRYVALQDKVRELMHENSNSRARDMSMKMSVPVFAPVIEGLRALSQRFDGVPVERAKASYLIERLVARAMEAGKEQKNALLARDAGDMTHYEQTSAEALADVTRLREQVRPMLHEDERRQFDQLFLQFDRWHKIHNDLLTLNRENTNARAFEMSAIQGRQVLDKAQVVLDSLLELNQSQMKDAAAAAAETAAGVRTLLTVVVLVSLLIGVVAAAWMATSISRGLGQSVFLANAVASGDLNQRISVSSNDEIRDLVDALETMREKLREVVAEAGSAAENVAAGSQELSASSEQLSQGAT</sequence>
<dbReference type="Pfam" id="PF00672">
    <property type="entry name" value="HAMP"/>
    <property type="match status" value="1"/>
</dbReference>
<organism evidence="7 8">
    <name type="scientific">Magnetospirillum aberrantis SpK</name>
    <dbReference type="NCBI Taxonomy" id="908842"/>
    <lineage>
        <taxon>Bacteria</taxon>
        <taxon>Pseudomonadati</taxon>
        <taxon>Pseudomonadota</taxon>
        <taxon>Alphaproteobacteria</taxon>
        <taxon>Rhodospirillales</taxon>
        <taxon>Rhodospirillaceae</taxon>
        <taxon>Magnetospirillum</taxon>
    </lineage>
</organism>
<dbReference type="InterPro" id="IPR024478">
    <property type="entry name" value="HlyB_4HB_MCP"/>
</dbReference>
<dbReference type="PANTHER" id="PTHR43531:SF11">
    <property type="entry name" value="METHYL-ACCEPTING CHEMOTAXIS PROTEIN 3"/>
    <property type="match status" value="1"/>
</dbReference>
<dbReference type="PROSITE" id="PS50885">
    <property type="entry name" value="HAMP"/>
    <property type="match status" value="1"/>
</dbReference>
<dbReference type="InterPro" id="IPR003660">
    <property type="entry name" value="HAMP_dom"/>
</dbReference>
<comment type="caution">
    <text evidence="7">The sequence shown here is derived from an EMBL/GenBank/DDBJ whole genome shotgun (WGS) entry which is preliminary data.</text>
</comment>
<evidence type="ECO:0000259" key="6">
    <source>
        <dbReference type="PROSITE" id="PS50885"/>
    </source>
</evidence>
<dbReference type="SUPFAM" id="SSF158472">
    <property type="entry name" value="HAMP domain-like"/>
    <property type="match status" value="1"/>
</dbReference>
<dbReference type="GO" id="GO:0007165">
    <property type="term" value="P:signal transduction"/>
    <property type="evidence" value="ECO:0007669"/>
    <property type="project" value="InterPro"/>
</dbReference>
<feature type="domain" description="HAMP" evidence="6">
    <location>
        <begin position="349"/>
        <end position="388"/>
    </location>
</feature>
<proteinExistence type="inferred from homology"/>
<name>A0A7C9QSR9_9PROT</name>
<feature type="transmembrane region" description="Helical" evidence="4">
    <location>
        <begin position="315"/>
        <end position="335"/>
    </location>
</feature>
<dbReference type="CDD" id="cd06225">
    <property type="entry name" value="HAMP"/>
    <property type="match status" value="1"/>
</dbReference>
<dbReference type="SMART" id="SM00304">
    <property type="entry name" value="HAMP"/>
    <property type="match status" value="1"/>
</dbReference>
<keyword evidence="5" id="KW-0732">Signal</keyword>
<feature type="region of interest" description="Disordered" evidence="3">
    <location>
        <begin position="395"/>
        <end position="416"/>
    </location>
</feature>
<gene>
    <name evidence="7" type="ORF">G4223_03645</name>
</gene>
<feature type="signal peptide" evidence="5">
    <location>
        <begin position="1"/>
        <end position="23"/>
    </location>
</feature>
<reference evidence="7 8" key="1">
    <citation type="submission" date="2020-02" db="EMBL/GenBank/DDBJ databases">
        <authorList>
            <person name="Dziuba M."/>
            <person name="Kuznetsov B."/>
            <person name="Mardanov A."/>
            <person name="Ravin N."/>
            <person name="Grouzdev D."/>
        </authorList>
    </citation>
    <scope>NUCLEOTIDE SEQUENCE [LARGE SCALE GENOMIC DNA]</scope>
    <source>
        <strain evidence="7 8">SpK</strain>
    </source>
</reference>
<evidence type="ECO:0000256" key="4">
    <source>
        <dbReference type="SAM" id="Phobius"/>
    </source>
</evidence>